<feature type="region of interest" description="Disordered" evidence="1">
    <location>
        <begin position="1"/>
        <end position="150"/>
    </location>
</feature>
<protein>
    <submittedName>
        <fullName evidence="2">Uncharacterized protein</fullName>
    </submittedName>
</protein>
<feature type="compositionally biased region" description="Basic and acidic residues" evidence="1">
    <location>
        <begin position="199"/>
        <end position="210"/>
    </location>
</feature>
<dbReference type="Proteomes" id="UP001497382">
    <property type="component" value="Unassembled WGS sequence"/>
</dbReference>
<dbReference type="AlphaFoldDB" id="A0AAV1ZGH6"/>
<feature type="region of interest" description="Disordered" evidence="1">
    <location>
        <begin position="199"/>
        <end position="219"/>
    </location>
</feature>
<organism evidence="2 3">
    <name type="scientific">Larinioides sclopetarius</name>
    <dbReference type="NCBI Taxonomy" id="280406"/>
    <lineage>
        <taxon>Eukaryota</taxon>
        <taxon>Metazoa</taxon>
        <taxon>Ecdysozoa</taxon>
        <taxon>Arthropoda</taxon>
        <taxon>Chelicerata</taxon>
        <taxon>Arachnida</taxon>
        <taxon>Araneae</taxon>
        <taxon>Araneomorphae</taxon>
        <taxon>Entelegynae</taxon>
        <taxon>Araneoidea</taxon>
        <taxon>Araneidae</taxon>
        <taxon>Larinioides</taxon>
    </lineage>
</organism>
<feature type="compositionally biased region" description="Basic and acidic residues" evidence="1">
    <location>
        <begin position="1"/>
        <end position="16"/>
    </location>
</feature>
<evidence type="ECO:0000313" key="2">
    <source>
        <dbReference type="EMBL" id="CAL1270837.1"/>
    </source>
</evidence>
<accession>A0AAV1ZGH6</accession>
<name>A0AAV1ZGH6_9ARAC</name>
<proteinExistence type="predicted"/>
<feature type="compositionally biased region" description="Acidic residues" evidence="1">
    <location>
        <begin position="123"/>
        <end position="139"/>
    </location>
</feature>
<feature type="compositionally biased region" description="Basic and acidic residues" evidence="1">
    <location>
        <begin position="79"/>
        <end position="122"/>
    </location>
</feature>
<reference evidence="2 3" key="1">
    <citation type="submission" date="2024-04" db="EMBL/GenBank/DDBJ databases">
        <authorList>
            <person name="Rising A."/>
            <person name="Reimegard J."/>
            <person name="Sonavane S."/>
            <person name="Akerstrom W."/>
            <person name="Nylinder S."/>
            <person name="Hedman E."/>
            <person name="Kallberg Y."/>
        </authorList>
    </citation>
    <scope>NUCLEOTIDE SEQUENCE [LARGE SCALE GENOMIC DNA]</scope>
</reference>
<sequence length="219" mass="25661">MTKTREMLLDPQEEKLLLPSSSENEEDHSDVSENEELEVEDPFENENSDSDSPPIAVTNKFAIESEKKFRQHTSQVIKTHIDERKRKRKELHEQYLKRKEEKRQKIDDKKLPDDILENLKDSADEEKEESFDNENGFEGDEPKDADSNSEDIVAVHGPIVFKCKILPQESKKPKHIREEVVNFKNNLLFGGRIRREKSSRDAMLKREKQMASHHLKVLQ</sequence>
<comment type="caution">
    <text evidence="2">The sequence shown here is derived from an EMBL/GenBank/DDBJ whole genome shotgun (WGS) entry which is preliminary data.</text>
</comment>
<keyword evidence="3" id="KW-1185">Reference proteome</keyword>
<gene>
    <name evidence="2" type="ORF">LARSCL_LOCUS5519</name>
</gene>
<evidence type="ECO:0000313" key="3">
    <source>
        <dbReference type="Proteomes" id="UP001497382"/>
    </source>
</evidence>
<evidence type="ECO:0000256" key="1">
    <source>
        <dbReference type="SAM" id="MobiDB-lite"/>
    </source>
</evidence>
<feature type="compositionally biased region" description="Acidic residues" evidence="1">
    <location>
        <begin position="23"/>
        <end position="49"/>
    </location>
</feature>
<dbReference type="EMBL" id="CAXIEN010000051">
    <property type="protein sequence ID" value="CAL1270837.1"/>
    <property type="molecule type" value="Genomic_DNA"/>
</dbReference>